<evidence type="ECO:0000313" key="1">
    <source>
        <dbReference type="EMBL" id="MEB3344887.1"/>
    </source>
</evidence>
<sequence length="345" mass="38185">MKEIIKYFNLILLAAITLGCDSDDKTVDVILDTFTSGGVLRTIDIDNNMVYNDLTMQFDNDANYTLTLEEQDNQNGGLLSEVEIYTRFIENTRVDTNNDGKIDDKDDDLSTEEGLIRTLTASDFQTGERGVPTSVITFTAAELVSFTGVNESLIQGSDDFELRFILKLTDGRTFSVDDANGNVSGGSYFSSPYTYRTTVKCAITESLADTYTYQITELISAPGGRSNCPSTLTGQVTWEETDTPGEYTTTDISFGQFDSCYNGIFKEITFDEIKITWDCIELVAEGTIETVEEGSDKEEEFTYTYTITETSGSDITIEFGNSAGDRGTVILTRPNGKVWPTLLTR</sequence>
<accession>A0ABU5ZU22</accession>
<comment type="caution">
    <text evidence="1">The sequence shown here is derived from an EMBL/GenBank/DDBJ whole genome shotgun (WGS) entry which is preliminary data.</text>
</comment>
<protein>
    <submittedName>
        <fullName evidence="1">Uncharacterized protein</fullName>
    </submittedName>
</protein>
<dbReference type="Proteomes" id="UP001327027">
    <property type="component" value="Unassembled WGS sequence"/>
</dbReference>
<evidence type="ECO:0000313" key="2">
    <source>
        <dbReference type="Proteomes" id="UP001327027"/>
    </source>
</evidence>
<dbReference type="EMBL" id="JAYKLX010000002">
    <property type="protein sequence ID" value="MEB3344887.1"/>
    <property type="molecule type" value="Genomic_DNA"/>
</dbReference>
<gene>
    <name evidence="1" type="ORF">U6A24_05415</name>
</gene>
<proteinExistence type="predicted"/>
<keyword evidence="2" id="KW-1185">Reference proteome</keyword>
<reference evidence="1 2" key="1">
    <citation type="journal article" date="2013" name="Int. J. Syst. Evol. Microbiol.">
        <title>Aquimarina gracilis sp. nov., isolated from the gut microflora of a mussel, Mytilus coruscus, and emended description of Aquimarina spongiae.</title>
        <authorList>
            <person name="Park S.C."/>
            <person name="Choe H.N."/>
            <person name="Baik K.S."/>
            <person name="Seong C.N."/>
        </authorList>
    </citation>
    <scope>NUCLEOTIDE SEQUENCE [LARGE SCALE GENOMIC DNA]</scope>
    <source>
        <strain evidence="1 2">PSC32</strain>
    </source>
</reference>
<dbReference type="PROSITE" id="PS51257">
    <property type="entry name" value="PROKAR_LIPOPROTEIN"/>
    <property type="match status" value="1"/>
</dbReference>
<organism evidence="1 2">
    <name type="scientific">Aquimarina gracilis</name>
    <dbReference type="NCBI Taxonomy" id="874422"/>
    <lineage>
        <taxon>Bacteria</taxon>
        <taxon>Pseudomonadati</taxon>
        <taxon>Bacteroidota</taxon>
        <taxon>Flavobacteriia</taxon>
        <taxon>Flavobacteriales</taxon>
        <taxon>Flavobacteriaceae</taxon>
        <taxon>Aquimarina</taxon>
    </lineage>
</organism>
<dbReference type="RefSeq" id="WP_324178912.1">
    <property type="nucleotide sequence ID" value="NZ_BAABAW010000003.1"/>
</dbReference>
<name>A0ABU5ZU22_9FLAO</name>